<dbReference type="CDD" id="cd12797">
    <property type="entry name" value="M23_peptidase"/>
    <property type="match status" value="1"/>
</dbReference>
<organism evidence="2 3">
    <name type="scientific">Hyphococcus flavus</name>
    <dbReference type="NCBI Taxonomy" id="1866326"/>
    <lineage>
        <taxon>Bacteria</taxon>
        <taxon>Pseudomonadati</taxon>
        <taxon>Pseudomonadota</taxon>
        <taxon>Alphaproteobacteria</taxon>
        <taxon>Parvularculales</taxon>
        <taxon>Parvularculaceae</taxon>
        <taxon>Hyphococcus</taxon>
    </lineage>
</organism>
<dbReference type="InterPro" id="IPR050570">
    <property type="entry name" value="Cell_wall_metabolism_enzyme"/>
</dbReference>
<gene>
    <name evidence="2" type="ORF">PUV54_15730</name>
</gene>
<evidence type="ECO:0000259" key="1">
    <source>
        <dbReference type="Pfam" id="PF01551"/>
    </source>
</evidence>
<keyword evidence="3" id="KW-1185">Reference proteome</keyword>
<sequence>MRVSNAPRADANLQLVGYQPSSKVSGITLDKAPVQSCLSSGYGPRSGGASSFHRGVDLYTRGPAPVYAGGDGVVTAATSMRGYGNVIFIRHGSGVETRYAHLSEFASGLRTGNRVRRGDYIGKTGKTGNATAIHLHYEVLVDGRRINPLTFGG</sequence>
<dbReference type="Gene3D" id="2.70.70.10">
    <property type="entry name" value="Glucose Permease (Domain IIA)"/>
    <property type="match status" value="1"/>
</dbReference>
<evidence type="ECO:0000313" key="3">
    <source>
        <dbReference type="Proteomes" id="UP001214043"/>
    </source>
</evidence>
<dbReference type="PANTHER" id="PTHR21666">
    <property type="entry name" value="PEPTIDASE-RELATED"/>
    <property type="match status" value="1"/>
</dbReference>
<dbReference type="Pfam" id="PF01551">
    <property type="entry name" value="Peptidase_M23"/>
    <property type="match status" value="1"/>
</dbReference>
<feature type="domain" description="M23ase beta-sheet core" evidence="1">
    <location>
        <begin position="52"/>
        <end position="148"/>
    </location>
</feature>
<name>A0AAE9ZD69_9PROT</name>
<dbReference type="InterPro" id="IPR016047">
    <property type="entry name" value="M23ase_b-sheet_dom"/>
</dbReference>
<reference evidence="2" key="1">
    <citation type="submission" date="2023-02" db="EMBL/GenBank/DDBJ databases">
        <title>Genome sequence of Hyphococcus flavus.</title>
        <authorList>
            <person name="Rong J.-C."/>
            <person name="Zhao Q."/>
            <person name="Yi M."/>
            <person name="Wu J.-Y."/>
        </authorList>
    </citation>
    <scope>NUCLEOTIDE SEQUENCE</scope>
    <source>
        <strain evidence="2">MCCC 1K03223</strain>
    </source>
</reference>
<dbReference type="EMBL" id="CP118166">
    <property type="protein sequence ID" value="WDI31400.1"/>
    <property type="molecule type" value="Genomic_DNA"/>
</dbReference>
<dbReference type="InterPro" id="IPR011055">
    <property type="entry name" value="Dup_hybrid_motif"/>
</dbReference>
<dbReference type="PANTHER" id="PTHR21666:SF286">
    <property type="entry name" value="LIPOPROTEIN NLPD"/>
    <property type="match status" value="1"/>
</dbReference>
<dbReference type="GO" id="GO:0004222">
    <property type="term" value="F:metalloendopeptidase activity"/>
    <property type="evidence" value="ECO:0007669"/>
    <property type="project" value="TreeGrafter"/>
</dbReference>
<evidence type="ECO:0000313" key="2">
    <source>
        <dbReference type="EMBL" id="WDI31400.1"/>
    </source>
</evidence>
<proteinExistence type="predicted"/>
<dbReference type="AlphaFoldDB" id="A0AAE9ZD69"/>
<protein>
    <submittedName>
        <fullName evidence="2">M23 family metallopeptidase</fullName>
    </submittedName>
</protein>
<dbReference type="RefSeq" id="WP_274493289.1">
    <property type="nucleotide sequence ID" value="NZ_CP118166.1"/>
</dbReference>
<dbReference type="Proteomes" id="UP001214043">
    <property type="component" value="Chromosome"/>
</dbReference>
<dbReference type="KEGG" id="hfl:PUV54_15730"/>
<dbReference type="SUPFAM" id="SSF51261">
    <property type="entry name" value="Duplicated hybrid motif"/>
    <property type="match status" value="1"/>
</dbReference>
<accession>A0AAE9ZD69</accession>